<dbReference type="Proteomes" id="UP001163846">
    <property type="component" value="Unassembled WGS sequence"/>
</dbReference>
<evidence type="ECO:0000313" key="3">
    <source>
        <dbReference type="Proteomes" id="UP001163846"/>
    </source>
</evidence>
<feature type="compositionally biased region" description="Basic and acidic residues" evidence="1">
    <location>
        <begin position="140"/>
        <end position="158"/>
    </location>
</feature>
<gene>
    <name evidence="2" type="ORF">F5878DRAFT_674679</name>
</gene>
<accession>A0AA38NVQ5</accession>
<evidence type="ECO:0000256" key="1">
    <source>
        <dbReference type="SAM" id="MobiDB-lite"/>
    </source>
</evidence>
<feature type="compositionally biased region" description="Basic and acidic residues" evidence="1">
    <location>
        <begin position="246"/>
        <end position="260"/>
    </location>
</feature>
<protein>
    <submittedName>
        <fullName evidence="2">Uncharacterized protein</fullName>
    </submittedName>
</protein>
<feature type="compositionally biased region" description="Acidic residues" evidence="1">
    <location>
        <begin position="130"/>
        <end position="139"/>
    </location>
</feature>
<comment type="caution">
    <text evidence="2">The sequence shown here is derived from an EMBL/GenBank/DDBJ whole genome shotgun (WGS) entry which is preliminary data.</text>
</comment>
<sequence length="371" mass="41615">MVRKIIPTGLSTSRPRLYNWRRKKEKENARLRRADLYEASIPTREASQGQETSEASTHLGLHVSLILDADRAGPKPVAVRSQSNRVTFADGLNTRILVHHHSTSALGSTRERAYDDEDGGFAKKTRLENDELIDGDEEADSRGSKRGLGDEANEDRVLRTLRGKRQRKKRDWDEAGSTYGGGLEEQDEEAKFSVEEDKAHRKKRRTKRRSDANTISRGKKRDRDLEDDLGASDGKGNLTLPANSQEDERQAGNKQYEEGSKPSPSLAPIFGSAINYVEESENKSAFTFGSSSSAAPASSTPTAASDKANSAFYFGVALRLREHLLKQPSHLVQLLHRLAPITPQEVPLRSGRHELDIRWRFLDTFRDLVWQ</sequence>
<feature type="compositionally biased region" description="Basic and acidic residues" evidence="1">
    <location>
        <begin position="189"/>
        <end position="199"/>
    </location>
</feature>
<name>A0AA38NVQ5_9AGAR</name>
<dbReference type="AlphaFoldDB" id="A0AA38NVQ5"/>
<feature type="compositionally biased region" description="Basic residues" evidence="1">
    <location>
        <begin position="159"/>
        <end position="169"/>
    </location>
</feature>
<dbReference type="EMBL" id="MU807404">
    <property type="protein sequence ID" value="KAJ3831518.1"/>
    <property type="molecule type" value="Genomic_DNA"/>
</dbReference>
<feature type="region of interest" description="Disordered" evidence="1">
    <location>
        <begin position="103"/>
        <end position="267"/>
    </location>
</feature>
<keyword evidence="3" id="KW-1185">Reference proteome</keyword>
<organism evidence="2 3">
    <name type="scientific">Lentinula raphanica</name>
    <dbReference type="NCBI Taxonomy" id="153919"/>
    <lineage>
        <taxon>Eukaryota</taxon>
        <taxon>Fungi</taxon>
        <taxon>Dikarya</taxon>
        <taxon>Basidiomycota</taxon>
        <taxon>Agaricomycotina</taxon>
        <taxon>Agaricomycetes</taxon>
        <taxon>Agaricomycetidae</taxon>
        <taxon>Agaricales</taxon>
        <taxon>Marasmiineae</taxon>
        <taxon>Omphalotaceae</taxon>
        <taxon>Lentinula</taxon>
    </lineage>
</organism>
<proteinExistence type="predicted"/>
<reference evidence="2" key="1">
    <citation type="submission" date="2022-08" db="EMBL/GenBank/DDBJ databases">
        <authorList>
            <consortium name="DOE Joint Genome Institute"/>
            <person name="Min B."/>
            <person name="Riley R."/>
            <person name="Sierra-Patev S."/>
            <person name="Naranjo-Ortiz M."/>
            <person name="Looney B."/>
            <person name="Konkel Z."/>
            <person name="Slot J.C."/>
            <person name="Sakamoto Y."/>
            <person name="Steenwyk J.L."/>
            <person name="Rokas A."/>
            <person name="Carro J."/>
            <person name="Camarero S."/>
            <person name="Ferreira P."/>
            <person name="Molpeceres G."/>
            <person name="Ruiz-Duenas F.J."/>
            <person name="Serrano A."/>
            <person name="Henrissat B."/>
            <person name="Drula E."/>
            <person name="Hughes K.W."/>
            <person name="Mata J.L."/>
            <person name="Ishikawa N.K."/>
            <person name="Vargas-Isla R."/>
            <person name="Ushijima S."/>
            <person name="Smith C.A."/>
            <person name="Ahrendt S."/>
            <person name="Andreopoulos W."/>
            <person name="He G."/>
            <person name="Labutti K."/>
            <person name="Lipzen A."/>
            <person name="Ng V."/>
            <person name="Sandor L."/>
            <person name="Barry K."/>
            <person name="Martinez A.T."/>
            <person name="Xiao Y."/>
            <person name="Gibbons J.G."/>
            <person name="Terashima K."/>
            <person name="Hibbett D.S."/>
            <person name="Grigoriev I.V."/>
        </authorList>
    </citation>
    <scope>NUCLEOTIDE SEQUENCE</scope>
    <source>
        <strain evidence="2">TFB9207</strain>
    </source>
</reference>
<evidence type="ECO:0000313" key="2">
    <source>
        <dbReference type="EMBL" id="KAJ3831518.1"/>
    </source>
</evidence>